<feature type="repeat" description="WD" evidence="3">
    <location>
        <begin position="833"/>
        <end position="874"/>
    </location>
</feature>
<keyword evidence="2" id="KW-0677">Repeat</keyword>
<evidence type="ECO:0000256" key="1">
    <source>
        <dbReference type="ARBA" id="ARBA00022574"/>
    </source>
</evidence>
<dbReference type="EMBL" id="CVMT01000006">
    <property type="protein sequence ID" value="CRG89821.1"/>
    <property type="molecule type" value="Genomic_DNA"/>
</dbReference>
<evidence type="ECO:0000313" key="6">
    <source>
        <dbReference type="Proteomes" id="UP000054383"/>
    </source>
</evidence>
<dbReference type="InterPro" id="IPR056884">
    <property type="entry name" value="NPHP3-like_N"/>
</dbReference>
<dbReference type="InterPro" id="IPR036322">
    <property type="entry name" value="WD40_repeat_dom_sf"/>
</dbReference>
<proteinExistence type="predicted"/>
<dbReference type="PRINTS" id="PR00320">
    <property type="entry name" value="GPROTEINBRPT"/>
</dbReference>
<dbReference type="Gene3D" id="2.130.10.10">
    <property type="entry name" value="YVTN repeat-like/Quinoprotein amine dehydrogenase"/>
    <property type="match status" value="2"/>
</dbReference>
<reference evidence="5 6" key="1">
    <citation type="submission" date="2015-04" db="EMBL/GenBank/DDBJ databases">
        <authorList>
            <person name="Syromyatnikov M.Y."/>
            <person name="Popov V.N."/>
        </authorList>
    </citation>
    <scope>NUCLEOTIDE SEQUENCE [LARGE SCALE GENOMIC DNA]</scope>
    <source>
        <strain evidence="5">WF-38-12</strain>
    </source>
</reference>
<evidence type="ECO:0000259" key="4">
    <source>
        <dbReference type="Pfam" id="PF24883"/>
    </source>
</evidence>
<dbReference type="PANTHER" id="PTHR44019:SF8">
    <property type="entry name" value="POC1 CENTRIOLAR PROTEIN HOMOLOG"/>
    <property type="match status" value="1"/>
</dbReference>
<evidence type="ECO:0000256" key="2">
    <source>
        <dbReference type="ARBA" id="ARBA00022737"/>
    </source>
</evidence>
<feature type="repeat" description="WD" evidence="3">
    <location>
        <begin position="749"/>
        <end position="790"/>
    </location>
</feature>
<dbReference type="OMA" id="LRQNICD"/>
<dbReference type="OrthoDB" id="4226663at2759"/>
<dbReference type="InterPro" id="IPR015943">
    <property type="entry name" value="WD40/YVTN_repeat-like_dom_sf"/>
</dbReference>
<feature type="repeat" description="WD" evidence="3">
    <location>
        <begin position="919"/>
        <end position="960"/>
    </location>
</feature>
<protein>
    <submittedName>
        <fullName evidence="5">Vegetative incompatibility protein HET-E-1</fullName>
    </submittedName>
</protein>
<dbReference type="InterPro" id="IPR050505">
    <property type="entry name" value="WDR55/POC1"/>
</dbReference>
<dbReference type="Proteomes" id="UP000054383">
    <property type="component" value="Unassembled WGS sequence"/>
</dbReference>
<sequence>MQSSTTSNLWQTAYGQLDEKERDILSTEQAPTDWSDCGNHPQSNVLIDKVILLTEKQYEEYQQKDGKLRQSCQKIINAPLSFKDIVSAVAAAAPTHLAATAWTIVSLGLTIAQNHNDRRDALFESSEYLADVLTQCAFIEENFYIHGNSRTKNNVGTATVKVRKYIGRKLLDCVAALTEHPLKVFQDSVETERKSLREWIEIGEYLNHREEAEKRLCNIDQLAESMKELIQQFNLVNLYVADGAFYDSYVNEHEDFCLPDTRTKLLSEVSQHRQLVSGVLNAINNDPHISSKYLSEQFDKFLLQPLLKLHLNPPSTTVFVVDALDECDRQDDMRVILHLLPQLQKSMSLRVRIFLTSRPELPIRLGFKKHQDHRDLVLHELPRSVIEHDIRLFFRDRLARIRDEDDFLSSIHWPGEENIEKLLRMCVPLFIFAATLCHFIGDQKRSPQKRLATVLQSHTATSASQMKSVYEPVLKQILSPEDENESRGLEKEFCDIVGVIVLLASPLPINALGQLLLLPNEDIGFLLNQLHSVLSVPQNTEIPVRILHLSFRDYLVNTTSTFHVDEKTTHAKIASRCLRVMENSLKHNICGLASYGTQRMDIDSQVIKQHISPAVEYSCRYWVYHLQQSKGHILESKVLSFLKQHFLHWLEALSLIGIISEAVGIIDTLNSGIWRSIGNELSHLLNDARRFILKNVYIASLAPLQLYCSGLIFSPMQSTFRKMFSDSIPEQFRILPQVENIWSPGLQTLEGHAGSVGSVTFSPDGQILASASSDSTIKLWNTKTSSELQTLIGHAGWIRSVTFSPDGQILASASDDSTVKLWDAKTGSVLQTFEGHAGSVGYVAFSPNGQILASAFSDSTIKLWNTKTNSEVQALKGHTGWIRSVAFSPDEQTLASASDDSTIKLWDAKSNSGQQMPTLRGYASSVCSVAFSPDGQILASTFDDSTIKLWDAKTGSELQTPIGHTDAEEHTTTTKPASIPQFHYDYDRTSSNINAQISVSNNWVVLAGENLLWLPPEHRQFTTSAIKDTTITLGYSDGRISIIGFRTM</sequence>
<gene>
    <name evidence="5" type="ORF">PISL3812_06860</name>
</gene>
<dbReference type="SMART" id="SM00320">
    <property type="entry name" value="WD40"/>
    <property type="match status" value="5"/>
</dbReference>
<dbReference type="InterPro" id="IPR001680">
    <property type="entry name" value="WD40_rpt"/>
</dbReference>
<feature type="repeat" description="WD" evidence="3">
    <location>
        <begin position="791"/>
        <end position="832"/>
    </location>
</feature>
<dbReference type="SUPFAM" id="SSF50978">
    <property type="entry name" value="WD40 repeat-like"/>
    <property type="match status" value="1"/>
</dbReference>
<dbReference type="Pfam" id="PF00400">
    <property type="entry name" value="WD40"/>
    <property type="match status" value="5"/>
</dbReference>
<dbReference type="InterPro" id="IPR020472">
    <property type="entry name" value="WD40_PAC1"/>
</dbReference>
<evidence type="ECO:0000313" key="5">
    <source>
        <dbReference type="EMBL" id="CRG89821.1"/>
    </source>
</evidence>
<keyword evidence="6" id="KW-1185">Reference proteome</keyword>
<dbReference type="AlphaFoldDB" id="A0A0U1M478"/>
<evidence type="ECO:0000256" key="3">
    <source>
        <dbReference type="PROSITE-ProRule" id="PRU00221"/>
    </source>
</evidence>
<dbReference type="InterPro" id="IPR019775">
    <property type="entry name" value="WD40_repeat_CS"/>
</dbReference>
<dbReference type="STRING" id="28573.A0A0U1M478"/>
<organism evidence="5 6">
    <name type="scientific">Talaromyces islandicus</name>
    <name type="common">Penicillium islandicum</name>
    <dbReference type="NCBI Taxonomy" id="28573"/>
    <lineage>
        <taxon>Eukaryota</taxon>
        <taxon>Fungi</taxon>
        <taxon>Dikarya</taxon>
        <taxon>Ascomycota</taxon>
        <taxon>Pezizomycotina</taxon>
        <taxon>Eurotiomycetes</taxon>
        <taxon>Eurotiomycetidae</taxon>
        <taxon>Eurotiales</taxon>
        <taxon>Trichocomaceae</taxon>
        <taxon>Talaromyces</taxon>
        <taxon>Talaromyces sect. Islandici</taxon>
    </lineage>
</organism>
<name>A0A0U1M478_TALIS</name>
<feature type="domain" description="Nephrocystin 3-like N-terminal" evidence="4">
    <location>
        <begin position="269"/>
        <end position="358"/>
    </location>
</feature>
<dbReference type="CDD" id="cd00200">
    <property type="entry name" value="WD40"/>
    <property type="match status" value="1"/>
</dbReference>
<feature type="repeat" description="WD" evidence="3">
    <location>
        <begin position="875"/>
        <end position="916"/>
    </location>
</feature>
<accession>A0A0U1M478</accession>
<dbReference type="PROSITE" id="PS50294">
    <property type="entry name" value="WD_REPEATS_REGION"/>
    <property type="match status" value="5"/>
</dbReference>
<dbReference type="Pfam" id="PF24883">
    <property type="entry name" value="NPHP3_N"/>
    <property type="match status" value="1"/>
</dbReference>
<dbReference type="PROSITE" id="PS00678">
    <property type="entry name" value="WD_REPEATS_1"/>
    <property type="match status" value="5"/>
</dbReference>
<dbReference type="PANTHER" id="PTHR44019">
    <property type="entry name" value="WD REPEAT-CONTAINING PROTEIN 55"/>
    <property type="match status" value="1"/>
</dbReference>
<dbReference type="PROSITE" id="PS50082">
    <property type="entry name" value="WD_REPEATS_2"/>
    <property type="match status" value="5"/>
</dbReference>
<keyword evidence="1 3" id="KW-0853">WD repeat</keyword>